<keyword evidence="1 2" id="KW-0238">DNA-binding</keyword>
<dbReference type="AlphaFoldDB" id="A0A4U8W7R4"/>
<evidence type="ECO:0000256" key="1">
    <source>
        <dbReference type="ARBA" id="ARBA00023125"/>
    </source>
</evidence>
<evidence type="ECO:0000313" key="5">
    <source>
        <dbReference type="Proteomes" id="UP000290439"/>
    </source>
</evidence>
<dbReference type="InterPro" id="IPR050109">
    <property type="entry name" value="HTH-type_TetR-like_transc_reg"/>
</dbReference>
<evidence type="ECO:0000259" key="3">
    <source>
        <dbReference type="PROSITE" id="PS50977"/>
    </source>
</evidence>
<organism evidence="4 5">
    <name type="scientific">Nocardia cyriacigeorgica</name>
    <dbReference type="NCBI Taxonomy" id="135487"/>
    <lineage>
        <taxon>Bacteria</taxon>
        <taxon>Bacillati</taxon>
        <taxon>Actinomycetota</taxon>
        <taxon>Actinomycetes</taxon>
        <taxon>Mycobacteriales</taxon>
        <taxon>Nocardiaceae</taxon>
        <taxon>Nocardia</taxon>
    </lineage>
</organism>
<protein>
    <submittedName>
        <fullName evidence="4">Mycofactocin system transcriptional regulator</fullName>
    </submittedName>
</protein>
<dbReference type="PANTHER" id="PTHR30055">
    <property type="entry name" value="HTH-TYPE TRANSCRIPTIONAL REGULATOR RUTR"/>
    <property type="match status" value="1"/>
</dbReference>
<dbReference type="Proteomes" id="UP000290439">
    <property type="component" value="Chromosome"/>
</dbReference>
<feature type="DNA-binding region" description="H-T-H motif" evidence="2">
    <location>
        <begin position="37"/>
        <end position="56"/>
    </location>
</feature>
<feature type="domain" description="HTH tetR-type" evidence="3">
    <location>
        <begin position="14"/>
        <end position="74"/>
    </location>
</feature>
<name>A0A4U8W7R4_9NOCA</name>
<dbReference type="InterPro" id="IPR009057">
    <property type="entry name" value="Homeodomain-like_sf"/>
</dbReference>
<sequence>MTGKTTGVRAAKATANRAKMLAAARELFTTRGYTPTTMKAIAEHAGMAVQTLYFTFATKRAILSELLDIEIAGDTEPVATMDRPWFAAAVAAAPHEQIRRQVAAAATIYARVSPLLEVIRSAAATDPELAELWQTNIAQRHLVQLRLAEALAAKTPLRGGITAAHAADIALATLAPETYRLLVHERGWTDAEWESWATDALTLQLLPADGPRTDPIDTPAPEDAR</sequence>
<accession>A0A4U8W7R4</accession>
<evidence type="ECO:0000313" key="4">
    <source>
        <dbReference type="EMBL" id="VFA97668.1"/>
    </source>
</evidence>
<reference evidence="4 5" key="1">
    <citation type="submission" date="2019-02" db="EMBL/GenBank/DDBJ databases">
        <authorList>
            <consortium name="Pathogen Informatics"/>
        </authorList>
    </citation>
    <scope>NUCLEOTIDE SEQUENCE [LARGE SCALE GENOMIC DNA]</scope>
    <source>
        <strain evidence="4 5">3012STDY6756504</strain>
    </source>
</reference>
<dbReference type="InterPro" id="IPR001647">
    <property type="entry name" value="HTH_TetR"/>
</dbReference>
<dbReference type="PRINTS" id="PR00455">
    <property type="entry name" value="HTHTETR"/>
</dbReference>
<dbReference type="Gene3D" id="1.10.10.60">
    <property type="entry name" value="Homeodomain-like"/>
    <property type="match status" value="1"/>
</dbReference>
<dbReference type="GO" id="GO:0000976">
    <property type="term" value="F:transcription cis-regulatory region binding"/>
    <property type="evidence" value="ECO:0007669"/>
    <property type="project" value="TreeGrafter"/>
</dbReference>
<dbReference type="EMBL" id="LR215973">
    <property type="protein sequence ID" value="VFA97668.1"/>
    <property type="molecule type" value="Genomic_DNA"/>
</dbReference>
<proteinExistence type="predicted"/>
<dbReference type="GO" id="GO:0003700">
    <property type="term" value="F:DNA-binding transcription factor activity"/>
    <property type="evidence" value="ECO:0007669"/>
    <property type="project" value="TreeGrafter"/>
</dbReference>
<dbReference type="Gene3D" id="1.10.357.10">
    <property type="entry name" value="Tetracycline Repressor, domain 2"/>
    <property type="match status" value="1"/>
</dbReference>
<dbReference type="PANTHER" id="PTHR30055:SF226">
    <property type="entry name" value="HTH-TYPE TRANSCRIPTIONAL REGULATOR PKSA"/>
    <property type="match status" value="1"/>
</dbReference>
<dbReference type="SUPFAM" id="SSF46689">
    <property type="entry name" value="Homeodomain-like"/>
    <property type="match status" value="1"/>
</dbReference>
<dbReference type="Pfam" id="PF00440">
    <property type="entry name" value="TetR_N"/>
    <property type="match status" value="1"/>
</dbReference>
<dbReference type="RefSeq" id="WP_130916491.1">
    <property type="nucleotide sequence ID" value="NZ_JARWOB010000039.1"/>
</dbReference>
<dbReference type="PROSITE" id="PS50977">
    <property type="entry name" value="HTH_TETR_2"/>
    <property type="match status" value="1"/>
</dbReference>
<evidence type="ECO:0000256" key="2">
    <source>
        <dbReference type="PROSITE-ProRule" id="PRU00335"/>
    </source>
</evidence>
<gene>
    <name evidence="4" type="ORF">NCTC10797_01432</name>
</gene>